<dbReference type="PANTHER" id="PTHR40029:SF2">
    <property type="entry name" value="HEPTAPRENYLGLYCERYL PHOSPHATE SYNTHASE"/>
    <property type="match status" value="1"/>
</dbReference>
<dbReference type="Proteomes" id="UP000239800">
    <property type="component" value="Unassembled WGS sequence"/>
</dbReference>
<dbReference type="InterPro" id="IPR008205">
    <property type="entry name" value="GGGP_HepGP_synthase"/>
</dbReference>
<evidence type="ECO:0000256" key="1">
    <source>
        <dbReference type="ARBA" id="ARBA00022516"/>
    </source>
</evidence>
<feature type="binding site" evidence="9">
    <location>
        <position position="26"/>
    </location>
    <ligand>
        <name>Mg(2+)</name>
        <dbReference type="ChEBI" id="CHEBI:18420"/>
    </ligand>
</feature>
<evidence type="ECO:0000256" key="2">
    <source>
        <dbReference type="ARBA" id="ARBA00022679"/>
    </source>
</evidence>
<evidence type="ECO:0000256" key="8">
    <source>
        <dbReference type="ARBA" id="ARBA00047288"/>
    </source>
</evidence>
<dbReference type="InterPro" id="IPR038597">
    <property type="entry name" value="GGGP/HepGP_synthase_sf"/>
</dbReference>
<dbReference type="HAMAP" id="MF_00112">
    <property type="entry name" value="GGGP_HepGP_synthase"/>
    <property type="match status" value="1"/>
</dbReference>
<dbReference type="AlphaFoldDB" id="A0A2S7KT58"/>
<keyword evidence="11" id="KW-1185">Reference proteome</keyword>
<keyword evidence="5 9" id="KW-0443">Lipid metabolism</keyword>
<comment type="caution">
    <text evidence="9">Lacks conserved residue(s) required for the propagation of feature annotation.</text>
</comment>
<gene>
    <name evidence="10" type="ORF">BST85_13500</name>
</gene>
<evidence type="ECO:0000256" key="6">
    <source>
        <dbReference type="ARBA" id="ARBA00023209"/>
    </source>
</evidence>
<dbReference type="SUPFAM" id="SSF51395">
    <property type="entry name" value="FMN-linked oxidoreductases"/>
    <property type="match status" value="1"/>
</dbReference>
<keyword evidence="6 9" id="KW-0594">Phospholipid biosynthesis</keyword>
<keyword evidence="4 9" id="KW-0460">Magnesium</keyword>
<reference evidence="10 11" key="1">
    <citation type="submission" date="2016-11" db="EMBL/GenBank/DDBJ databases">
        <title>Trade-off between light-utilization and light-protection in marine flavobacteria.</title>
        <authorList>
            <person name="Kumagai Y."/>
        </authorList>
    </citation>
    <scope>NUCLEOTIDE SEQUENCE [LARGE SCALE GENOMIC DNA]</scope>
    <source>
        <strain evidence="10 11">NBRC 107741</strain>
    </source>
</reference>
<dbReference type="EC" id="2.5.1.41" evidence="9"/>
<dbReference type="OrthoDB" id="9807235at2"/>
<feature type="binding site" evidence="9">
    <location>
        <begin position="227"/>
        <end position="228"/>
    </location>
    <ligand>
        <name>sn-glycerol 1-phosphate</name>
        <dbReference type="ChEBI" id="CHEBI:57685"/>
    </ligand>
</feature>
<evidence type="ECO:0000256" key="7">
    <source>
        <dbReference type="ARBA" id="ARBA00023264"/>
    </source>
</evidence>
<sequence>MQVGDHYKHLLQQLANQKELLGILIDPDKFDLDRTEEYIDRLPKGATHILVGGSTVKNGQTDLAVQAIRQCTQLPVWLFPGDHHQISERADVLMFLSLLSGRNPEYLIGQQLKAAAHLKDTSLEVIPTAYILVDGGHRSAVQQVTGTLPMPQEDVEEITHTALAGQLMGASMVYLEAGSGAITPVRPQVIQAVQEVLDVPLIVGGGIRSQETLRQTYKAGANMVIMGTHFETPS</sequence>
<dbReference type="GO" id="GO:0005737">
    <property type="term" value="C:cytoplasm"/>
    <property type="evidence" value="ECO:0007669"/>
    <property type="project" value="InterPro"/>
</dbReference>
<accession>A0A2S7KT58</accession>
<keyword evidence="7 9" id="KW-1208">Phospholipid metabolism</keyword>
<comment type="similarity">
    <text evidence="9">Belongs to the GGGP/HepGP synthase family. Group II subfamily.</text>
</comment>
<dbReference type="GO" id="GO:0047294">
    <property type="term" value="F:phosphoglycerol geranylgeranyltransferase activity"/>
    <property type="evidence" value="ECO:0007669"/>
    <property type="project" value="UniProtKB-UniRule"/>
</dbReference>
<keyword evidence="2 9" id="KW-0808">Transferase</keyword>
<dbReference type="EMBL" id="MQUB01000001">
    <property type="protein sequence ID" value="PQB05796.1"/>
    <property type="molecule type" value="Genomic_DNA"/>
</dbReference>
<evidence type="ECO:0000313" key="11">
    <source>
        <dbReference type="Proteomes" id="UP000239800"/>
    </source>
</evidence>
<dbReference type="InterPro" id="IPR010946">
    <property type="entry name" value="GGGP_synth"/>
</dbReference>
<organism evidence="10 11">
    <name type="scientific">Aureitalea marina</name>
    <dbReference type="NCBI Taxonomy" id="930804"/>
    <lineage>
        <taxon>Bacteria</taxon>
        <taxon>Pseudomonadati</taxon>
        <taxon>Bacteroidota</taxon>
        <taxon>Flavobacteriia</taxon>
        <taxon>Flavobacteriales</taxon>
        <taxon>Flavobacteriaceae</taxon>
        <taxon>Aureitalea</taxon>
    </lineage>
</organism>
<dbReference type="NCBIfam" id="TIGR01769">
    <property type="entry name" value="GGGP"/>
    <property type="match status" value="1"/>
</dbReference>
<evidence type="ECO:0000313" key="10">
    <source>
        <dbReference type="EMBL" id="PQB05796.1"/>
    </source>
</evidence>
<comment type="cofactor">
    <cofactor evidence="9">
        <name>Mg(2+)</name>
        <dbReference type="ChEBI" id="CHEBI:18420"/>
    </cofactor>
</comment>
<proteinExistence type="inferred from homology"/>
<dbReference type="GO" id="GO:0120536">
    <property type="term" value="F:heptaprenylglyceryl phosphate synthase activity"/>
    <property type="evidence" value="ECO:0007669"/>
    <property type="project" value="UniProtKB-ARBA"/>
</dbReference>
<keyword evidence="3 9" id="KW-0479">Metal-binding</keyword>
<dbReference type="NCBIfam" id="NF003198">
    <property type="entry name" value="PRK04169.1-2"/>
    <property type="match status" value="1"/>
</dbReference>
<feature type="binding site" evidence="9">
    <location>
        <begin position="205"/>
        <end position="206"/>
    </location>
    <ligand>
        <name>sn-glycerol 1-phosphate</name>
        <dbReference type="ChEBI" id="CHEBI:57685"/>
    </ligand>
</feature>
<dbReference type="RefSeq" id="WP_104813746.1">
    <property type="nucleotide sequence ID" value="NZ_MQUB01000001.1"/>
</dbReference>
<dbReference type="GO" id="GO:0046474">
    <property type="term" value="P:glycerophospholipid biosynthetic process"/>
    <property type="evidence" value="ECO:0007669"/>
    <property type="project" value="UniProtKB-UniRule"/>
</dbReference>
<feature type="binding site" evidence="9">
    <location>
        <begin position="174"/>
        <end position="180"/>
    </location>
    <ligand>
        <name>sn-glycerol 1-phosphate</name>
        <dbReference type="ChEBI" id="CHEBI:57685"/>
    </ligand>
</feature>
<name>A0A2S7KT58_9FLAO</name>
<dbReference type="NCBIfam" id="TIGR01768">
    <property type="entry name" value="GGGP-family"/>
    <property type="match status" value="1"/>
</dbReference>
<dbReference type="Pfam" id="PF01884">
    <property type="entry name" value="PcrB"/>
    <property type="match status" value="1"/>
</dbReference>
<protein>
    <recommendedName>
        <fullName evidence="9">Geranylgeranylglyceryl phosphate synthase</fullName>
        <shortName evidence="9">GGGP synthase</shortName>
        <shortName evidence="9">GGGPS</shortName>
        <ecNumber evidence="9">2.5.1.41</ecNumber>
    </recommendedName>
    <alternativeName>
        <fullName evidence="9">(S)-3-O-geranylgeranylglyceryl phosphate synthase</fullName>
    </alternativeName>
    <alternativeName>
        <fullName evidence="9">Phosphoglycerol geranylgeranyltransferase</fullName>
    </alternativeName>
</protein>
<feature type="binding site" evidence="9">
    <location>
        <position position="54"/>
    </location>
    <ligand>
        <name>Mg(2+)</name>
        <dbReference type="ChEBI" id="CHEBI:18420"/>
    </ligand>
</feature>
<dbReference type="PANTHER" id="PTHR40029">
    <property type="match status" value="1"/>
</dbReference>
<evidence type="ECO:0000256" key="9">
    <source>
        <dbReference type="HAMAP-Rule" id="MF_00112"/>
    </source>
</evidence>
<dbReference type="GO" id="GO:0000287">
    <property type="term" value="F:magnesium ion binding"/>
    <property type="evidence" value="ECO:0007669"/>
    <property type="project" value="UniProtKB-UniRule"/>
</dbReference>
<evidence type="ECO:0000256" key="3">
    <source>
        <dbReference type="ARBA" id="ARBA00022723"/>
    </source>
</evidence>
<evidence type="ECO:0000256" key="5">
    <source>
        <dbReference type="ARBA" id="ARBA00023098"/>
    </source>
</evidence>
<dbReference type="InterPro" id="IPR039074">
    <property type="entry name" value="GGGP/HepGP_synthase_I"/>
</dbReference>
<comment type="caution">
    <text evidence="10">The sequence shown here is derived from an EMBL/GenBank/DDBJ whole genome shotgun (WGS) entry which is preliminary data.</text>
</comment>
<comment type="function">
    <text evidence="9">Prenyltransferase that catalyzes the transfer of the geranylgeranyl moiety of geranylgeranyl diphosphate (GGPP) to the C3 hydroxyl of sn-glycerol-1-phosphate (G1P).</text>
</comment>
<dbReference type="Gene3D" id="3.20.20.390">
    <property type="entry name" value="FMN-linked oxidoreductases"/>
    <property type="match status" value="1"/>
</dbReference>
<comment type="catalytic activity">
    <reaction evidence="8 9">
        <text>sn-glycerol 1-phosphate + (2E,6E,10E)-geranylgeranyl diphosphate = sn-3-O-(geranylgeranyl)glycerol 1-phosphate + diphosphate</text>
        <dbReference type="Rhea" id="RHEA:23404"/>
        <dbReference type="ChEBI" id="CHEBI:33019"/>
        <dbReference type="ChEBI" id="CHEBI:57677"/>
        <dbReference type="ChEBI" id="CHEBI:57685"/>
        <dbReference type="ChEBI" id="CHEBI:58756"/>
        <dbReference type="EC" id="2.5.1.41"/>
    </reaction>
</comment>
<evidence type="ECO:0000256" key="4">
    <source>
        <dbReference type="ARBA" id="ARBA00022842"/>
    </source>
</evidence>
<keyword evidence="1 9" id="KW-0444">Lipid biosynthesis</keyword>